<evidence type="ECO:0000313" key="9">
    <source>
        <dbReference type="Proteomes" id="UP000014074"/>
    </source>
</evidence>
<keyword evidence="3 6" id="KW-0812">Transmembrane</keyword>
<dbReference type="PANTHER" id="PTHR43791">
    <property type="entry name" value="PERMEASE-RELATED"/>
    <property type="match status" value="1"/>
</dbReference>
<evidence type="ECO:0000259" key="7">
    <source>
        <dbReference type="PROSITE" id="PS50850"/>
    </source>
</evidence>
<dbReference type="Proteomes" id="UP000014074">
    <property type="component" value="Unassembled WGS sequence"/>
</dbReference>
<comment type="subcellular location">
    <subcellularLocation>
        <location evidence="1">Membrane</location>
        <topology evidence="1">Multi-pass membrane protein</topology>
    </subcellularLocation>
</comment>
<reference evidence="9" key="1">
    <citation type="journal article" date="2013" name="Genome Announc.">
        <title>Draft genome sequence of the ascomycete Phaeoacremonium aleophilum strain UCR-PA7, a causal agent of the esca disease complex in grapevines.</title>
        <authorList>
            <person name="Blanco-Ulate B."/>
            <person name="Rolshausen P."/>
            <person name="Cantu D."/>
        </authorList>
    </citation>
    <scope>NUCLEOTIDE SEQUENCE [LARGE SCALE GENOMIC DNA]</scope>
    <source>
        <strain evidence="9">UCR-PA7</strain>
    </source>
</reference>
<feature type="transmembrane region" description="Helical" evidence="6">
    <location>
        <begin position="324"/>
        <end position="342"/>
    </location>
</feature>
<evidence type="ECO:0000256" key="3">
    <source>
        <dbReference type="ARBA" id="ARBA00022692"/>
    </source>
</evidence>
<accession>R8BVS1</accession>
<feature type="transmembrane region" description="Helical" evidence="6">
    <location>
        <begin position="354"/>
        <end position="375"/>
    </location>
</feature>
<keyword evidence="9" id="KW-1185">Reference proteome</keyword>
<feature type="transmembrane region" description="Helical" evidence="6">
    <location>
        <begin position="292"/>
        <end position="312"/>
    </location>
</feature>
<dbReference type="RefSeq" id="XP_007911878.1">
    <property type="nucleotide sequence ID" value="XM_007913687.1"/>
</dbReference>
<feature type="transmembrane region" description="Helical" evidence="6">
    <location>
        <begin position="55"/>
        <end position="72"/>
    </location>
</feature>
<feature type="transmembrane region" description="Helical" evidence="6">
    <location>
        <begin position="414"/>
        <end position="436"/>
    </location>
</feature>
<dbReference type="GO" id="GO:0022857">
    <property type="term" value="F:transmembrane transporter activity"/>
    <property type="evidence" value="ECO:0007669"/>
    <property type="project" value="InterPro"/>
</dbReference>
<sequence>MEPNHDGRSKMDESEQVENAKHNLTYDGQLVMPVNLAALSDDEYKKLGRKATLKMDLVIMPILVIMYILNYLDRQNIASAKLANIEGDLGLSDVQYQTVVSILFVGYILMQIPSNMVVGKIKWPGAYICCGMAAWGVISALMSVVHNYGGLLCARIFLGVVEAIFFPGALYFLSSFYNRKQYAFRTAILYSGSQLGNAFGGLFAIGILKLDGRNGLEGWRWLFLVEGVITVGLAITFAFILPNSNEKILTLSPIECEWVRWNHAQDLGQRDNSNEVTATRGFIMAVCDPKTWLLMGMLYCTYIVGAVVNFFPSVVGGLGYSRNTTLALTAPPFVLCVICMLINGFHSDRKQERFLHIALPLLVTLAANIIAVSTLHIAARYVAMMLLPASFYSAATIIISWITGSLSQPSVKRASAIALVNAVCNTPNIWGSYLYYSSPRYLTAFIVNVAATGMAIAFAVVYRIYLGRQNKKLERGEDMGKSGPTNAQIVAGFRYTL</sequence>
<protein>
    <submittedName>
        <fullName evidence="8">Putative nicotinamide mononucleotide permease protein</fullName>
    </submittedName>
</protein>
<dbReference type="InterPro" id="IPR011701">
    <property type="entry name" value="MFS"/>
</dbReference>
<feature type="domain" description="Major facilitator superfamily (MFS) profile" evidence="7">
    <location>
        <begin position="59"/>
        <end position="471"/>
    </location>
</feature>
<feature type="transmembrane region" description="Helical" evidence="6">
    <location>
        <begin position="442"/>
        <end position="465"/>
    </location>
</feature>
<feature type="transmembrane region" description="Helical" evidence="6">
    <location>
        <begin position="381"/>
        <end position="402"/>
    </location>
</feature>
<feature type="transmembrane region" description="Helical" evidence="6">
    <location>
        <begin position="124"/>
        <end position="144"/>
    </location>
</feature>
<dbReference type="EMBL" id="KB932835">
    <property type="protein sequence ID" value="EOO03379.1"/>
    <property type="molecule type" value="Genomic_DNA"/>
</dbReference>
<dbReference type="FunFam" id="1.20.1250.20:FF:000013">
    <property type="entry name" value="MFS general substrate transporter"/>
    <property type="match status" value="1"/>
</dbReference>
<dbReference type="GO" id="GO:0016020">
    <property type="term" value="C:membrane"/>
    <property type="evidence" value="ECO:0007669"/>
    <property type="project" value="UniProtKB-SubCell"/>
</dbReference>
<evidence type="ECO:0000256" key="6">
    <source>
        <dbReference type="SAM" id="Phobius"/>
    </source>
</evidence>
<dbReference type="InterPro" id="IPR036259">
    <property type="entry name" value="MFS_trans_sf"/>
</dbReference>
<dbReference type="PANTHER" id="PTHR43791:SF23">
    <property type="entry name" value="MAJOR FACILITATOR SUPERFAMILY (MFS) PROFILE DOMAIN-CONTAINING PROTEIN"/>
    <property type="match status" value="1"/>
</dbReference>
<dbReference type="FunFam" id="1.20.1250.20:FF:000057">
    <property type="entry name" value="MFS general substrate transporter"/>
    <property type="match status" value="1"/>
</dbReference>
<dbReference type="OrthoDB" id="2250022at2759"/>
<dbReference type="Gene3D" id="1.20.1250.20">
    <property type="entry name" value="MFS general substrate transporter like domains"/>
    <property type="match status" value="2"/>
</dbReference>
<evidence type="ECO:0000256" key="2">
    <source>
        <dbReference type="ARBA" id="ARBA00022448"/>
    </source>
</evidence>
<feature type="transmembrane region" description="Helical" evidence="6">
    <location>
        <begin position="188"/>
        <end position="208"/>
    </location>
</feature>
<dbReference type="AlphaFoldDB" id="R8BVS1"/>
<proteinExistence type="predicted"/>
<feature type="transmembrane region" description="Helical" evidence="6">
    <location>
        <begin position="220"/>
        <end position="241"/>
    </location>
</feature>
<dbReference type="SUPFAM" id="SSF103473">
    <property type="entry name" value="MFS general substrate transporter"/>
    <property type="match status" value="1"/>
</dbReference>
<evidence type="ECO:0000256" key="5">
    <source>
        <dbReference type="ARBA" id="ARBA00023136"/>
    </source>
</evidence>
<dbReference type="InterPro" id="IPR020846">
    <property type="entry name" value="MFS_dom"/>
</dbReference>
<feature type="transmembrane region" description="Helical" evidence="6">
    <location>
        <begin position="94"/>
        <end position="112"/>
    </location>
</feature>
<dbReference type="PROSITE" id="PS50850">
    <property type="entry name" value="MFS"/>
    <property type="match status" value="1"/>
</dbReference>
<dbReference type="eggNOG" id="KOG2533">
    <property type="taxonomic scope" value="Eukaryota"/>
</dbReference>
<keyword evidence="4 6" id="KW-1133">Transmembrane helix</keyword>
<gene>
    <name evidence="8" type="ORF">UCRPA7_1100</name>
</gene>
<keyword evidence="5 6" id="KW-0472">Membrane</keyword>
<dbReference type="GeneID" id="19321218"/>
<evidence type="ECO:0000256" key="4">
    <source>
        <dbReference type="ARBA" id="ARBA00022989"/>
    </source>
</evidence>
<evidence type="ECO:0000313" key="8">
    <source>
        <dbReference type="EMBL" id="EOO03379.1"/>
    </source>
</evidence>
<dbReference type="HOGENOM" id="CLU_001265_0_6_1"/>
<dbReference type="Pfam" id="PF07690">
    <property type="entry name" value="MFS_1"/>
    <property type="match status" value="1"/>
</dbReference>
<keyword evidence="2" id="KW-0813">Transport</keyword>
<dbReference type="KEGG" id="tmn:UCRPA7_1100"/>
<evidence type="ECO:0000256" key="1">
    <source>
        <dbReference type="ARBA" id="ARBA00004141"/>
    </source>
</evidence>
<name>R8BVS1_PHAM7</name>
<feature type="transmembrane region" description="Helical" evidence="6">
    <location>
        <begin position="156"/>
        <end position="176"/>
    </location>
</feature>
<organism evidence="8 9">
    <name type="scientific">Phaeoacremonium minimum (strain UCR-PA7)</name>
    <name type="common">Esca disease fungus</name>
    <name type="synonym">Togninia minima</name>
    <dbReference type="NCBI Taxonomy" id="1286976"/>
    <lineage>
        <taxon>Eukaryota</taxon>
        <taxon>Fungi</taxon>
        <taxon>Dikarya</taxon>
        <taxon>Ascomycota</taxon>
        <taxon>Pezizomycotina</taxon>
        <taxon>Sordariomycetes</taxon>
        <taxon>Sordariomycetidae</taxon>
        <taxon>Togniniales</taxon>
        <taxon>Togniniaceae</taxon>
        <taxon>Phaeoacremonium</taxon>
    </lineage>
</organism>